<name>A0A922M8W4_SPOEX</name>
<sequence length="90" mass="9544">MSKLSLDGFFSYCKQIAEHIQLGERMASLSGQGTPKLTSSVGNLYYDYLGIPHAGGDEQDVRFPAARGAAAAKAAAGRLQARAQVAGQNW</sequence>
<dbReference type="EMBL" id="JACEFF010000704">
    <property type="protein sequence ID" value="KAH9632547.1"/>
    <property type="molecule type" value="Genomic_DNA"/>
</dbReference>
<proteinExistence type="predicted"/>
<protein>
    <submittedName>
        <fullName evidence="1">Uncharacterized protein</fullName>
    </submittedName>
</protein>
<organism evidence="1 2">
    <name type="scientific">Spodoptera exigua</name>
    <name type="common">Beet armyworm</name>
    <name type="synonym">Noctua fulgens</name>
    <dbReference type="NCBI Taxonomy" id="7107"/>
    <lineage>
        <taxon>Eukaryota</taxon>
        <taxon>Metazoa</taxon>
        <taxon>Ecdysozoa</taxon>
        <taxon>Arthropoda</taxon>
        <taxon>Hexapoda</taxon>
        <taxon>Insecta</taxon>
        <taxon>Pterygota</taxon>
        <taxon>Neoptera</taxon>
        <taxon>Endopterygota</taxon>
        <taxon>Lepidoptera</taxon>
        <taxon>Glossata</taxon>
        <taxon>Ditrysia</taxon>
        <taxon>Noctuoidea</taxon>
        <taxon>Noctuidae</taxon>
        <taxon>Amphipyrinae</taxon>
        <taxon>Spodoptera</taxon>
    </lineage>
</organism>
<accession>A0A922M8W4</accession>
<comment type="caution">
    <text evidence="1">The sequence shown here is derived from an EMBL/GenBank/DDBJ whole genome shotgun (WGS) entry which is preliminary data.</text>
</comment>
<dbReference type="AlphaFoldDB" id="A0A922M8W4"/>
<evidence type="ECO:0000313" key="2">
    <source>
        <dbReference type="Proteomes" id="UP000814243"/>
    </source>
</evidence>
<evidence type="ECO:0000313" key="1">
    <source>
        <dbReference type="EMBL" id="KAH9632547.1"/>
    </source>
</evidence>
<reference evidence="1" key="1">
    <citation type="journal article" date="2021" name="G3 (Bethesda)">
        <title>Genome and transcriptome analysis of the beet armyworm Spodoptera exigua reveals targets for pest control. .</title>
        <authorList>
            <person name="Simon S."/>
            <person name="Breeschoten T."/>
            <person name="Jansen H.J."/>
            <person name="Dirks R.P."/>
            <person name="Schranz M.E."/>
            <person name="Ros V.I.D."/>
        </authorList>
    </citation>
    <scope>NUCLEOTIDE SEQUENCE</scope>
    <source>
        <strain evidence="1">TB_SE_WUR_2020</strain>
    </source>
</reference>
<gene>
    <name evidence="1" type="ORF">HF086_012354</name>
</gene>
<dbReference type="Proteomes" id="UP000814243">
    <property type="component" value="Unassembled WGS sequence"/>
</dbReference>